<keyword evidence="4 5" id="KW-0472">Membrane</keyword>
<feature type="transmembrane region" description="Helical" evidence="5">
    <location>
        <begin position="209"/>
        <end position="229"/>
    </location>
</feature>
<accession>A0A176YQP6</accession>
<dbReference type="InterPro" id="IPR037185">
    <property type="entry name" value="EmrE-like"/>
</dbReference>
<evidence type="ECO:0000256" key="5">
    <source>
        <dbReference type="SAM" id="Phobius"/>
    </source>
</evidence>
<dbReference type="PANTHER" id="PTHR32322:SF9">
    <property type="entry name" value="AMINO-ACID METABOLITE EFFLUX PUMP-RELATED"/>
    <property type="match status" value="1"/>
</dbReference>
<organism evidence="7 8">
    <name type="scientific">Bradyrhizobium centrolobii</name>
    <dbReference type="NCBI Taxonomy" id="1505087"/>
    <lineage>
        <taxon>Bacteria</taxon>
        <taxon>Pseudomonadati</taxon>
        <taxon>Pseudomonadota</taxon>
        <taxon>Alphaproteobacteria</taxon>
        <taxon>Hyphomicrobiales</taxon>
        <taxon>Nitrobacteraceae</taxon>
        <taxon>Bradyrhizobium</taxon>
    </lineage>
</organism>
<dbReference type="GO" id="GO:0016020">
    <property type="term" value="C:membrane"/>
    <property type="evidence" value="ECO:0007669"/>
    <property type="project" value="UniProtKB-SubCell"/>
</dbReference>
<dbReference type="RefSeq" id="WP_063700118.1">
    <property type="nucleotide sequence ID" value="NZ_LUUB01000054.1"/>
</dbReference>
<dbReference type="Pfam" id="PF00892">
    <property type="entry name" value="EamA"/>
    <property type="match status" value="2"/>
</dbReference>
<evidence type="ECO:0000256" key="2">
    <source>
        <dbReference type="ARBA" id="ARBA00022692"/>
    </source>
</evidence>
<feature type="transmembrane region" description="Helical" evidence="5">
    <location>
        <begin position="63"/>
        <end position="84"/>
    </location>
</feature>
<feature type="transmembrane region" description="Helical" evidence="5">
    <location>
        <begin position="171"/>
        <end position="189"/>
    </location>
</feature>
<keyword evidence="8" id="KW-1185">Reference proteome</keyword>
<dbReference type="AlphaFoldDB" id="A0A176YQP6"/>
<feature type="transmembrane region" description="Helical" evidence="5">
    <location>
        <begin position="140"/>
        <end position="159"/>
    </location>
</feature>
<feature type="transmembrane region" description="Helical" evidence="5">
    <location>
        <begin position="90"/>
        <end position="108"/>
    </location>
</feature>
<evidence type="ECO:0000256" key="1">
    <source>
        <dbReference type="ARBA" id="ARBA00004141"/>
    </source>
</evidence>
<evidence type="ECO:0000256" key="3">
    <source>
        <dbReference type="ARBA" id="ARBA00022989"/>
    </source>
</evidence>
<reference evidence="7 8" key="1">
    <citation type="submission" date="2016-03" db="EMBL/GenBank/DDBJ databases">
        <title>Draft Genome Sequence of the Strain BR 10245 (Bradyrhizobium sp.) isolated from nodules of Centrolobium paraense.</title>
        <authorList>
            <person name="Simoes-Araujo J.L.Sr."/>
            <person name="Barauna A.C."/>
            <person name="Silva K."/>
            <person name="Zilli J.E."/>
        </authorList>
    </citation>
    <scope>NUCLEOTIDE SEQUENCE [LARGE SCALE GENOMIC DNA]</scope>
    <source>
        <strain evidence="7 8">BR 10245</strain>
    </source>
</reference>
<comment type="caution">
    <text evidence="7">The sequence shown here is derived from an EMBL/GenBank/DDBJ whole genome shotgun (WGS) entry which is preliminary data.</text>
</comment>
<comment type="subcellular location">
    <subcellularLocation>
        <location evidence="1">Membrane</location>
        <topology evidence="1">Multi-pass membrane protein</topology>
    </subcellularLocation>
</comment>
<evidence type="ECO:0000259" key="6">
    <source>
        <dbReference type="Pfam" id="PF00892"/>
    </source>
</evidence>
<gene>
    <name evidence="7" type="ORF">AYJ54_11970</name>
</gene>
<dbReference type="SUPFAM" id="SSF103481">
    <property type="entry name" value="Multidrug resistance efflux transporter EmrE"/>
    <property type="match status" value="2"/>
</dbReference>
<name>A0A176YQP6_9BRAD</name>
<feature type="transmembrane region" description="Helical" evidence="5">
    <location>
        <begin position="115"/>
        <end position="134"/>
    </location>
</feature>
<dbReference type="STRING" id="1505087.AYJ54_11970"/>
<dbReference type="InterPro" id="IPR050638">
    <property type="entry name" value="AA-Vitamin_Transporters"/>
</dbReference>
<keyword evidence="3 5" id="KW-1133">Transmembrane helix</keyword>
<sequence>MSAIQIVCAVAVPLLWGYQFVVIKVGITEFPPFFFLALRFLATALLLIPFVKKPTREQLRPIAAISLFLGGLNFGLFYVGLGLGSGSTTAVAYLLSTPFTVLLAWPLLAERPSLTTASGVALAFAGVFVLRAEPGLSSNGLPLLLVIGAAFAFAVSNVLTKRYGPFDPLMLMGWSSLFTVPQVMLMSLLLEHGQLASLVAADERGWLAFAYTIFIGGIVGFGLWFWLIARCSMGRVAPFGLLLPVFALMSSALFLGEPMTPKLIIGALLAISGVALTQFRPSARPV</sequence>
<dbReference type="Proteomes" id="UP000076959">
    <property type="component" value="Unassembled WGS sequence"/>
</dbReference>
<protein>
    <recommendedName>
        <fullName evidence="6">EamA domain-containing protein</fullName>
    </recommendedName>
</protein>
<dbReference type="InterPro" id="IPR000620">
    <property type="entry name" value="EamA_dom"/>
</dbReference>
<evidence type="ECO:0000313" key="7">
    <source>
        <dbReference type="EMBL" id="OAF09911.1"/>
    </source>
</evidence>
<evidence type="ECO:0000256" key="4">
    <source>
        <dbReference type="ARBA" id="ARBA00023136"/>
    </source>
</evidence>
<keyword evidence="2 5" id="KW-0812">Transmembrane</keyword>
<feature type="transmembrane region" description="Helical" evidence="5">
    <location>
        <begin position="236"/>
        <end position="256"/>
    </location>
</feature>
<dbReference type="PANTHER" id="PTHR32322">
    <property type="entry name" value="INNER MEMBRANE TRANSPORTER"/>
    <property type="match status" value="1"/>
</dbReference>
<dbReference type="EMBL" id="LUUB01000054">
    <property type="protein sequence ID" value="OAF09911.1"/>
    <property type="molecule type" value="Genomic_DNA"/>
</dbReference>
<feature type="domain" description="EamA" evidence="6">
    <location>
        <begin position="143"/>
        <end position="277"/>
    </location>
</feature>
<proteinExistence type="predicted"/>
<feature type="transmembrane region" description="Helical" evidence="5">
    <location>
        <begin position="33"/>
        <end position="51"/>
    </location>
</feature>
<feature type="domain" description="EamA" evidence="6">
    <location>
        <begin position="6"/>
        <end position="130"/>
    </location>
</feature>
<dbReference type="OrthoDB" id="7158585at2"/>
<evidence type="ECO:0000313" key="8">
    <source>
        <dbReference type="Proteomes" id="UP000076959"/>
    </source>
</evidence>